<proteinExistence type="predicted"/>
<accession>A0AAV5TLF8</accession>
<comment type="caution">
    <text evidence="2">The sequence shown here is derived from an EMBL/GenBank/DDBJ whole genome shotgun (WGS) entry which is preliminary data.</text>
</comment>
<dbReference type="PANTHER" id="PTHR37433:SF5">
    <property type="entry name" value="DUF753 DOMAIN-CONTAINING PROTEIN-RELATED"/>
    <property type="match status" value="1"/>
</dbReference>
<keyword evidence="3" id="KW-1185">Reference proteome</keyword>
<dbReference type="Proteomes" id="UP001432027">
    <property type="component" value="Unassembled WGS sequence"/>
</dbReference>
<evidence type="ECO:0000313" key="3">
    <source>
        <dbReference type="Proteomes" id="UP001432027"/>
    </source>
</evidence>
<evidence type="ECO:0000313" key="2">
    <source>
        <dbReference type="EMBL" id="GMS95043.1"/>
    </source>
</evidence>
<dbReference type="EMBL" id="BTSX01000004">
    <property type="protein sequence ID" value="GMS95043.1"/>
    <property type="molecule type" value="Genomic_DNA"/>
</dbReference>
<feature type="domain" description="DUF7622" evidence="1">
    <location>
        <begin position="9"/>
        <end position="86"/>
    </location>
</feature>
<sequence length="122" mass="14325">NRFMSDRQRIKCALYPENEVTNDLQRRTCEGHFCLLQEDISHNETTQRACLLIDETHSEYELTSGVITVEFSNFYICNREYCNEDLESTGFQRPAIIIEKSSQNFFRTPSVILTPLLFMVFL</sequence>
<reference evidence="2" key="1">
    <citation type="submission" date="2023-10" db="EMBL/GenBank/DDBJ databases">
        <title>Genome assembly of Pristionchus species.</title>
        <authorList>
            <person name="Yoshida K."/>
            <person name="Sommer R.J."/>
        </authorList>
    </citation>
    <scope>NUCLEOTIDE SEQUENCE</scope>
    <source>
        <strain evidence="2">RS0144</strain>
    </source>
</reference>
<dbReference type="InterPro" id="IPR056039">
    <property type="entry name" value="DUF7622"/>
</dbReference>
<dbReference type="Pfam" id="PF24602">
    <property type="entry name" value="DUF7622"/>
    <property type="match status" value="1"/>
</dbReference>
<name>A0AAV5TLF8_9BILA</name>
<dbReference type="PANTHER" id="PTHR37433">
    <property type="entry name" value="PROTEIN CBG25136-RELATED"/>
    <property type="match status" value="1"/>
</dbReference>
<gene>
    <name evidence="2" type="ORF">PENTCL1PPCAC_17218</name>
</gene>
<organism evidence="2 3">
    <name type="scientific">Pristionchus entomophagus</name>
    <dbReference type="NCBI Taxonomy" id="358040"/>
    <lineage>
        <taxon>Eukaryota</taxon>
        <taxon>Metazoa</taxon>
        <taxon>Ecdysozoa</taxon>
        <taxon>Nematoda</taxon>
        <taxon>Chromadorea</taxon>
        <taxon>Rhabditida</taxon>
        <taxon>Rhabditina</taxon>
        <taxon>Diplogasteromorpha</taxon>
        <taxon>Diplogasteroidea</taxon>
        <taxon>Neodiplogasteridae</taxon>
        <taxon>Pristionchus</taxon>
    </lineage>
</organism>
<feature type="non-terminal residue" evidence="2">
    <location>
        <position position="1"/>
    </location>
</feature>
<protein>
    <recommendedName>
        <fullName evidence="1">DUF7622 domain-containing protein</fullName>
    </recommendedName>
</protein>
<evidence type="ECO:0000259" key="1">
    <source>
        <dbReference type="Pfam" id="PF24602"/>
    </source>
</evidence>
<dbReference type="AlphaFoldDB" id="A0AAV5TLF8"/>